<protein>
    <submittedName>
        <fullName evidence="9">Solute carrier family 12 member 2</fullName>
    </submittedName>
</protein>
<evidence type="ECO:0000256" key="2">
    <source>
        <dbReference type="ARBA" id="ARBA00022692"/>
    </source>
</evidence>
<feature type="region of interest" description="Disordered" evidence="5">
    <location>
        <begin position="412"/>
        <end position="453"/>
    </location>
</feature>
<feature type="transmembrane region" description="Helical" evidence="6">
    <location>
        <begin position="89"/>
        <end position="108"/>
    </location>
</feature>
<dbReference type="InterPro" id="IPR004841">
    <property type="entry name" value="AA-permease/SLC12A_dom"/>
</dbReference>
<evidence type="ECO:0000256" key="1">
    <source>
        <dbReference type="ARBA" id="ARBA00004141"/>
    </source>
</evidence>
<evidence type="ECO:0000259" key="7">
    <source>
        <dbReference type="Pfam" id="PF00324"/>
    </source>
</evidence>
<feature type="transmembrane region" description="Helical" evidence="6">
    <location>
        <begin position="115"/>
        <end position="135"/>
    </location>
</feature>
<feature type="compositionally biased region" description="Basic and acidic residues" evidence="5">
    <location>
        <begin position="418"/>
        <end position="436"/>
    </location>
</feature>
<dbReference type="EMBL" id="SEYY01001602">
    <property type="protein sequence ID" value="KAB7505213.1"/>
    <property type="molecule type" value="Genomic_DNA"/>
</dbReference>
<evidence type="ECO:0000259" key="8">
    <source>
        <dbReference type="Pfam" id="PF03522"/>
    </source>
</evidence>
<proteinExistence type="predicted"/>
<evidence type="ECO:0000256" key="5">
    <source>
        <dbReference type="SAM" id="MobiDB-lite"/>
    </source>
</evidence>
<dbReference type="GO" id="GO:0008511">
    <property type="term" value="F:sodium:potassium:chloride symporter activity"/>
    <property type="evidence" value="ECO:0007669"/>
    <property type="project" value="TreeGrafter"/>
</dbReference>
<dbReference type="GO" id="GO:0055064">
    <property type="term" value="P:chloride ion homeostasis"/>
    <property type="evidence" value="ECO:0007669"/>
    <property type="project" value="TreeGrafter"/>
</dbReference>
<dbReference type="PANTHER" id="PTHR11827:SF103">
    <property type="entry name" value="SODIUM CHLORIDE COTRANSPORTER 69, ISOFORM E"/>
    <property type="match status" value="1"/>
</dbReference>
<dbReference type="GO" id="GO:0055078">
    <property type="term" value="P:sodium ion homeostasis"/>
    <property type="evidence" value="ECO:0007669"/>
    <property type="project" value="TreeGrafter"/>
</dbReference>
<evidence type="ECO:0000313" key="10">
    <source>
        <dbReference type="Proteomes" id="UP000326759"/>
    </source>
</evidence>
<evidence type="ECO:0000313" key="9">
    <source>
        <dbReference type="EMBL" id="KAB7505213.1"/>
    </source>
</evidence>
<evidence type="ECO:0000256" key="6">
    <source>
        <dbReference type="SAM" id="Phobius"/>
    </source>
</evidence>
<reference evidence="9 10" key="1">
    <citation type="journal article" date="2019" name="PLoS Biol.">
        <title>Sex chromosomes control vertical transmission of feminizing Wolbachia symbionts in an isopod.</title>
        <authorList>
            <person name="Becking T."/>
            <person name="Chebbi M.A."/>
            <person name="Giraud I."/>
            <person name="Moumen B."/>
            <person name="Laverre T."/>
            <person name="Caubet Y."/>
            <person name="Peccoud J."/>
            <person name="Gilbert C."/>
            <person name="Cordaux R."/>
        </authorList>
    </citation>
    <scope>NUCLEOTIDE SEQUENCE [LARGE SCALE GENOMIC DNA]</scope>
    <source>
        <strain evidence="9">ANa2</strain>
        <tissue evidence="9">Whole body excluding digestive tract and cuticle</tissue>
    </source>
</reference>
<keyword evidence="3 6" id="KW-1133">Transmembrane helix</keyword>
<feature type="transmembrane region" description="Helical" evidence="6">
    <location>
        <begin position="36"/>
        <end position="56"/>
    </location>
</feature>
<feature type="domain" description="SLC12A transporter C-terminal" evidence="8">
    <location>
        <begin position="235"/>
        <end position="536"/>
    </location>
</feature>
<feature type="transmembrane region" description="Helical" evidence="6">
    <location>
        <begin position="147"/>
        <end position="180"/>
    </location>
</feature>
<gene>
    <name evidence="9" type="ORF">Anas_08285</name>
</gene>
<dbReference type="GO" id="GO:0006884">
    <property type="term" value="P:cell volume homeostasis"/>
    <property type="evidence" value="ECO:0007669"/>
    <property type="project" value="TreeGrafter"/>
</dbReference>
<dbReference type="Pfam" id="PF03522">
    <property type="entry name" value="SLC12"/>
    <property type="match status" value="1"/>
</dbReference>
<evidence type="ECO:0000256" key="3">
    <source>
        <dbReference type="ARBA" id="ARBA00022989"/>
    </source>
</evidence>
<keyword evidence="10" id="KW-1185">Reference proteome</keyword>
<dbReference type="OrthoDB" id="2020542at2759"/>
<keyword evidence="4 6" id="KW-0472">Membrane</keyword>
<feature type="compositionally biased region" description="Acidic residues" evidence="5">
    <location>
        <begin position="437"/>
        <end position="449"/>
    </location>
</feature>
<dbReference type="AlphaFoldDB" id="A0A5N5TF03"/>
<dbReference type="Proteomes" id="UP000326759">
    <property type="component" value="Unassembled WGS sequence"/>
</dbReference>
<dbReference type="GO" id="GO:1990573">
    <property type="term" value="P:potassium ion import across plasma membrane"/>
    <property type="evidence" value="ECO:0007669"/>
    <property type="project" value="TreeGrafter"/>
</dbReference>
<dbReference type="GO" id="GO:0055075">
    <property type="term" value="P:potassium ion homeostasis"/>
    <property type="evidence" value="ECO:0007669"/>
    <property type="project" value="TreeGrafter"/>
</dbReference>
<evidence type="ECO:0000256" key="4">
    <source>
        <dbReference type="ARBA" id="ARBA00023136"/>
    </source>
</evidence>
<dbReference type="Gene3D" id="1.20.1740.10">
    <property type="entry name" value="Amino acid/polyamine transporter I"/>
    <property type="match status" value="1"/>
</dbReference>
<comment type="caution">
    <text evidence="9">The sequence shown here is derived from an EMBL/GenBank/DDBJ whole genome shotgun (WGS) entry which is preliminary data.</text>
</comment>
<dbReference type="GO" id="GO:0016020">
    <property type="term" value="C:membrane"/>
    <property type="evidence" value="ECO:0007669"/>
    <property type="project" value="UniProtKB-SubCell"/>
</dbReference>
<feature type="domain" description="Amino acid permease/ SLC12A" evidence="7">
    <location>
        <begin position="30"/>
        <end position="226"/>
    </location>
</feature>
<comment type="subcellular location">
    <subcellularLocation>
        <location evidence="1">Membrane</location>
        <topology evidence="1">Multi-pass membrane protein</topology>
    </subcellularLocation>
</comment>
<dbReference type="InterPro" id="IPR018491">
    <property type="entry name" value="SLC12_C"/>
</dbReference>
<accession>A0A5N5TF03</accession>
<dbReference type="Pfam" id="PF00324">
    <property type="entry name" value="AA_permease"/>
    <property type="match status" value="1"/>
</dbReference>
<name>A0A5N5TF03_9CRUS</name>
<sequence>MKIPVLTDLIVQMNTATSVYKILLRLWELMAGWGPLIYMGTYAATLSSAIACLVGAPRVLQALAKDRLYPYIHFFAVGWGANNDPVRGYVLVFIIAFACIMVGQLNAVSTLLTNCFLASYSLINFSCFHATFINSPGWRPAFKYFNLYVSFIGGILCLCCMFLIDWITAVITIAVAIFLYMYVKYLEPDVNWGSSLQGQSYLFALKSTLDLVRVRENVKNYRPQVLVLSGNPCFRPPLVHFAHNITNNSSFLACANIVQGPLSQKTRSIMIDRANKWLEKHKVRAFYTLAESKNMEEGSKYLFQFVGLGNLRPNVVLLGFKSNWRDCDKQELRGYFNTLHQAFNFNLAVAILRVQNGFDYSHILEDETLPPIKEGQPTAVKEGPPTIVVNIEITPPPEDVLPSITIEDLENVDIENDSPIHNEPTEVEKEEGKKDIEEEEEKDRDEEDSKQDRRKSLVNLYRGINGAKIPRSVIQDLNRFRTKQPKGTIDVWWLYDDGGLTLLLPHILATRSQWSKCKLRVFALANHKNELDVEHRRKIFK</sequence>
<dbReference type="PANTHER" id="PTHR11827">
    <property type="entry name" value="SOLUTE CARRIER FAMILY 12, CATION COTRANSPORTERS"/>
    <property type="match status" value="1"/>
</dbReference>
<keyword evidence="2 6" id="KW-0812">Transmembrane</keyword>
<organism evidence="9 10">
    <name type="scientific">Armadillidium nasatum</name>
    <dbReference type="NCBI Taxonomy" id="96803"/>
    <lineage>
        <taxon>Eukaryota</taxon>
        <taxon>Metazoa</taxon>
        <taxon>Ecdysozoa</taxon>
        <taxon>Arthropoda</taxon>
        <taxon>Crustacea</taxon>
        <taxon>Multicrustacea</taxon>
        <taxon>Malacostraca</taxon>
        <taxon>Eumalacostraca</taxon>
        <taxon>Peracarida</taxon>
        <taxon>Isopoda</taxon>
        <taxon>Oniscidea</taxon>
        <taxon>Crinocheta</taxon>
        <taxon>Armadillidiidae</taxon>
        <taxon>Armadillidium</taxon>
    </lineage>
</organism>
<dbReference type="InterPro" id="IPR004842">
    <property type="entry name" value="SLC12A_fam"/>
</dbReference>